<proteinExistence type="predicted"/>
<comment type="caution">
    <text evidence="6">The sequence shown here is derived from an EMBL/GenBank/DDBJ whole genome shotgun (WGS) entry which is preliminary data.</text>
</comment>
<evidence type="ECO:0000256" key="4">
    <source>
        <dbReference type="ARBA" id="ARBA00023163"/>
    </source>
</evidence>
<dbReference type="Gene3D" id="1.10.260.40">
    <property type="entry name" value="lambda repressor-like DNA-binding domains"/>
    <property type="match status" value="1"/>
</dbReference>
<evidence type="ECO:0000313" key="6">
    <source>
        <dbReference type="EMBL" id="MDA4846183.1"/>
    </source>
</evidence>
<dbReference type="GO" id="GO:0003677">
    <property type="term" value="F:DNA binding"/>
    <property type="evidence" value="ECO:0007669"/>
    <property type="project" value="UniProtKB-KW"/>
</dbReference>
<dbReference type="PANTHER" id="PTHR30146">
    <property type="entry name" value="LACI-RELATED TRANSCRIPTIONAL REPRESSOR"/>
    <property type="match status" value="1"/>
</dbReference>
<keyword evidence="1" id="KW-0678">Repressor</keyword>
<dbReference type="InterPro" id="IPR028082">
    <property type="entry name" value="Peripla_BP_I"/>
</dbReference>
<evidence type="ECO:0000256" key="2">
    <source>
        <dbReference type="ARBA" id="ARBA00023015"/>
    </source>
</evidence>
<dbReference type="InterPro" id="IPR010982">
    <property type="entry name" value="Lambda_DNA-bd_dom_sf"/>
</dbReference>
<organism evidence="6 7">
    <name type="scientific">Hoeflea poritis</name>
    <dbReference type="NCBI Taxonomy" id="2993659"/>
    <lineage>
        <taxon>Bacteria</taxon>
        <taxon>Pseudomonadati</taxon>
        <taxon>Pseudomonadota</taxon>
        <taxon>Alphaproteobacteria</taxon>
        <taxon>Hyphomicrobiales</taxon>
        <taxon>Rhizobiaceae</taxon>
        <taxon>Hoeflea</taxon>
    </lineage>
</organism>
<dbReference type="InterPro" id="IPR000843">
    <property type="entry name" value="HTH_LacI"/>
</dbReference>
<dbReference type="Pfam" id="PF00356">
    <property type="entry name" value="LacI"/>
    <property type="match status" value="1"/>
</dbReference>
<evidence type="ECO:0000259" key="5">
    <source>
        <dbReference type="PROSITE" id="PS50932"/>
    </source>
</evidence>
<dbReference type="Pfam" id="PF13377">
    <property type="entry name" value="Peripla_BP_3"/>
    <property type="match status" value="1"/>
</dbReference>
<dbReference type="PROSITE" id="PS50932">
    <property type="entry name" value="HTH_LACI_2"/>
    <property type="match status" value="1"/>
</dbReference>
<dbReference type="EMBL" id="JAPJZH010000007">
    <property type="protein sequence ID" value="MDA4846183.1"/>
    <property type="molecule type" value="Genomic_DNA"/>
</dbReference>
<dbReference type="SUPFAM" id="SSF53822">
    <property type="entry name" value="Periplasmic binding protein-like I"/>
    <property type="match status" value="1"/>
</dbReference>
<evidence type="ECO:0000256" key="3">
    <source>
        <dbReference type="ARBA" id="ARBA00023125"/>
    </source>
</evidence>
<dbReference type="CDD" id="cd06267">
    <property type="entry name" value="PBP1_LacI_sugar_binding-like"/>
    <property type="match status" value="1"/>
</dbReference>
<dbReference type="PANTHER" id="PTHR30146:SF148">
    <property type="entry name" value="HTH-TYPE TRANSCRIPTIONAL REPRESSOR PURR-RELATED"/>
    <property type="match status" value="1"/>
</dbReference>
<dbReference type="Gene3D" id="3.40.50.2300">
    <property type="match status" value="2"/>
</dbReference>
<dbReference type="SUPFAM" id="SSF47413">
    <property type="entry name" value="lambda repressor-like DNA-binding domains"/>
    <property type="match status" value="1"/>
</dbReference>
<accession>A0ABT4VN87</accession>
<reference evidence="6" key="1">
    <citation type="submission" date="2022-11" db="EMBL/GenBank/DDBJ databases">
        <title>Hoeflea poritis sp. nov., isolated from scleractinian coral Porites lutea.</title>
        <authorList>
            <person name="Zhang G."/>
            <person name="Wei Q."/>
            <person name="Cai L."/>
        </authorList>
    </citation>
    <scope>NUCLEOTIDE SEQUENCE</scope>
    <source>
        <strain evidence="6">E7-10</strain>
    </source>
</reference>
<gene>
    <name evidence="6" type="ORF">OOZ53_12530</name>
</gene>
<dbReference type="InterPro" id="IPR046335">
    <property type="entry name" value="LacI/GalR-like_sensor"/>
</dbReference>
<sequence>MAVTQKQVAELAKVSQAAVSLALSPEGRKTLSPQTVDAVEAAARALGYRANRAAQALKSGRTLTIGCVVPDLTNPFYPSLIRGVREVVEAHDYDIVIYDSEGSPDRERRFIDWAQAGRVDGVIGAFFYLRVPDFLPLIDGGISISRIEISKKVGGALPIDNIYVDNHAASIAAADFLLDKGYESLGIVSGPGEPSAVRVRGFEGRAKSRGAKIETAMAKSLNEEGGFAAACELIGGSDRPRAIFAVNDYMAIGALHALHSNGVRVPDEVAVIGFDDIPVASLAYPPLTTVSQPQAEIGRRAAQCLLSRLDGGEDGPGTAHELAYRIVERSST</sequence>
<evidence type="ECO:0000256" key="1">
    <source>
        <dbReference type="ARBA" id="ARBA00022491"/>
    </source>
</evidence>
<keyword evidence="2" id="KW-0805">Transcription regulation</keyword>
<keyword evidence="3 6" id="KW-0238">DNA-binding</keyword>
<dbReference type="Proteomes" id="UP001148313">
    <property type="component" value="Unassembled WGS sequence"/>
</dbReference>
<keyword evidence="7" id="KW-1185">Reference proteome</keyword>
<evidence type="ECO:0000313" key="7">
    <source>
        <dbReference type="Proteomes" id="UP001148313"/>
    </source>
</evidence>
<dbReference type="RefSeq" id="WP_271089910.1">
    <property type="nucleotide sequence ID" value="NZ_JAPJZH010000007.1"/>
</dbReference>
<feature type="domain" description="HTH lacI-type" evidence="5">
    <location>
        <begin position="3"/>
        <end position="59"/>
    </location>
</feature>
<name>A0ABT4VN87_9HYPH</name>
<keyword evidence="4" id="KW-0804">Transcription</keyword>
<protein>
    <submittedName>
        <fullName evidence="6">LacI family DNA-binding transcriptional regulator</fullName>
    </submittedName>
</protein>
<dbReference type="SMART" id="SM00354">
    <property type="entry name" value="HTH_LACI"/>
    <property type="match status" value="1"/>
</dbReference>